<keyword evidence="4" id="KW-0653">Protein transport</keyword>
<dbReference type="InterPro" id="IPR012842">
    <property type="entry name" value="T3SS_SctL/SctL2"/>
</dbReference>
<keyword evidence="3" id="KW-0963">Cytoplasm</keyword>
<dbReference type="RefSeq" id="WP_038480606.1">
    <property type="nucleotide sequence ID" value="NZ_CP009451.1"/>
</dbReference>
<dbReference type="GO" id="GO:0030254">
    <property type="term" value="P:protein secretion by the type III secretion system"/>
    <property type="evidence" value="ECO:0007669"/>
    <property type="project" value="InterPro"/>
</dbReference>
<dbReference type="Proteomes" id="UP000029481">
    <property type="component" value="Chromosome"/>
</dbReference>
<keyword evidence="2" id="KW-0813">Transport</keyword>
<dbReference type="OrthoDB" id="6629319at2"/>
<evidence type="ECO:0000256" key="5">
    <source>
        <dbReference type="ARBA" id="ARBA00024335"/>
    </source>
</evidence>
<evidence type="ECO:0000313" key="7">
    <source>
        <dbReference type="Proteomes" id="UP000029481"/>
    </source>
</evidence>
<evidence type="ECO:0000313" key="6">
    <source>
        <dbReference type="EMBL" id="AIR06624.1"/>
    </source>
</evidence>
<comment type="subcellular location">
    <subcellularLocation>
        <location evidence="1">Cytoplasm</location>
    </subcellularLocation>
</comment>
<protein>
    <submittedName>
        <fullName evidence="6">Secretion protein</fullName>
    </submittedName>
</protein>
<evidence type="ECO:0000256" key="2">
    <source>
        <dbReference type="ARBA" id="ARBA00022448"/>
    </source>
</evidence>
<dbReference type="EMBL" id="CP009451">
    <property type="protein sequence ID" value="AIR06624.1"/>
    <property type="molecule type" value="Genomic_DNA"/>
</dbReference>
<reference evidence="6 7" key="1">
    <citation type="submission" date="2014-09" db="EMBL/GenBank/DDBJ databases">
        <title>Cedecea neteri SSMD04 Genome Sequencing.</title>
        <authorList>
            <person name="Tan J.-Y."/>
        </authorList>
    </citation>
    <scope>NUCLEOTIDE SEQUENCE [LARGE SCALE GENOMIC DNA]</scope>
    <source>
        <strain evidence="6 7">SSMD04</strain>
    </source>
</reference>
<accession>A0A089Q803</accession>
<evidence type="ECO:0000256" key="1">
    <source>
        <dbReference type="ARBA" id="ARBA00004496"/>
    </source>
</evidence>
<proteinExistence type="inferred from homology"/>
<dbReference type="AlphaFoldDB" id="A0A089Q803"/>
<organism evidence="6 7">
    <name type="scientific">Cedecea neteri</name>
    <dbReference type="NCBI Taxonomy" id="158822"/>
    <lineage>
        <taxon>Bacteria</taxon>
        <taxon>Pseudomonadati</taxon>
        <taxon>Pseudomonadota</taxon>
        <taxon>Gammaproteobacteria</taxon>
        <taxon>Enterobacterales</taxon>
        <taxon>Enterobacteriaceae</taxon>
        <taxon>Cedecea</taxon>
    </lineage>
</organism>
<dbReference type="KEGG" id="cnt:JT31_19005"/>
<keyword evidence="7" id="KW-1185">Reference proteome</keyword>
<evidence type="ECO:0000256" key="4">
    <source>
        <dbReference type="ARBA" id="ARBA00022927"/>
    </source>
</evidence>
<dbReference type="NCBIfam" id="TIGR02499">
    <property type="entry name" value="HrpE_YscL_not"/>
    <property type="match status" value="1"/>
</dbReference>
<name>A0A089Q803_9ENTR</name>
<dbReference type="GO" id="GO:0005737">
    <property type="term" value="C:cytoplasm"/>
    <property type="evidence" value="ECO:0007669"/>
    <property type="project" value="UniProtKB-SubCell"/>
</dbReference>
<sequence>MCRLPLIELAAPLPGGRIIPAVQLTALLQQAACIRRADLEAKGIVNAARRKAEGLIQQAKKNCREMEASRQREFSALQRDTLRRLESRWLRKHVFRLLGDEAQEQALVSAVSGRIHHCLEQVLSAWFEQQPPDRTLCARLALQAEQMANEGVLTLQCHPDLQQSMREAFGSRFVLLAAPELPRDSVVLASSQLSVAFSLEGHFQQLLQWLRPGCPETGEQDESP</sequence>
<gene>
    <name evidence="6" type="ORF">JT31_19005</name>
</gene>
<comment type="similarity">
    <text evidence="5">Belongs to the SctL stator family.</text>
</comment>
<evidence type="ECO:0000256" key="3">
    <source>
        <dbReference type="ARBA" id="ARBA00022490"/>
    </source>
</evidence>